<comment type="caution">
    <text evidence="10">The sequence shown here is derived from an EMBL/GenBank/DDBJ whole genome shotgun (WGS) entry which is preliminary data.</text>
</comment>
<sequence>MLKGGYMGKVLRVNLSTQKIRVEDLSEEIAKDFLGGAGFGIKYLSDEVPGNIDPLGEENKLIFAPGPLSGTSAPCASRMALTTKSPLTGAVGMSLSGGHFPVELKFAGYDILIIEGKSEKPVYININDDKVTIRKAEKIWGMDTVDTQLLIKHELKEQNTRIACIGPAGENLSKMASIINERRAFGRKGVGAVMGSKNLKAIAVRGTKVVPIAKKDEFNKARSTMLAAMKASPVLYPEFSKLGTPMVVDVTSALGIFPSENYRTTGEKDYTKGIGAEASEATNIASEPCYGCPVGCSQLKLARGNSKYTGALSDPEYETFYSFGGQTGVDNLDSIIAADQICDRLGIDTMSVGVTIGFAMELFENGLLTLEDTKGIDLKFGNHEAMVDLLKEIAYRREGLGALLCDGTKILSETIGRGSEKYAMHVKGLEFPAYDPRGAKAHGLNYATSYTGADHNRGYAFQEIFGMPIPKPYDRFTIEGKGALTKWNQDTRCATTDCPTMCGFLMDMALPDIALENTANMVNSVSGLNLTPDDIFKIGERVNNIAKVFNITAGFTREDDTFPERILTEPIKEGTAKGHYISSEDLNTMLDEYYEARSWTLEGIPTIEKLEELGIGYIHEKIKSLEVSE</sequence>
<evidence type="ECO:0000256" key="5">
    <source>
        <dbReference type="ARBA" id="ARBA00023002"/>
    </source>
</evidence>
<evidence type="ECO:0000256" key="4">
    <source>
        <dbReference type="ARBA" id="ARBA00022723"/>
    </source>
</evidence>
<keyword evidence="7" id="KW-0411">Iron-sulfur</keyword>
<dbReference type="InterPro" id="IPR013984">
    <property type="entry name" value="Ald_Fedxn_OxRdtase_dom2"/>
</dbReference>
<proteinExistence type="inferred from homology"/>
<gene>
    <name evidence="10" type="ORF">GC105_11715</name>
</gene>
<evidence type="ECO:0000313" key="10">
    <source>
        <dbReference type="EMBL" id="MPW26457.1"/>
    </source>
</evidence>
<keyword evidence="11" id="KW-1185">Reference proteome</keyword>
<dbReference type="InterPro" id="IPR001203">
    <property type="entry name" value="OxRdtase_Ald_Fedxn_C"/>
</dbReference>
<dbReference type="GO" id="GO:0051539">
    <property type="term" value="F:4 iron, 4 sulfur cluster binding"/>
    <property type="evidence" value="ECO:0007669"/>
    <property type="project" value="UniProtKB-KW"/>
</dbReference>
<dbReference type="GO" id="GO:0009055">
    <property type="term" value="F:electron transfer activity"/>
    <property type="evidence" value="ECO:0007669"/>
    <property type="project" value="InterPro"/>
</dbReference>
<evidence type="ECO:0000259" key="9">
    <source>
        <dbReference type="SMART" id="SM00790"/>
    </source>
</evidence>
<evidence type="ECO:0000256" key="1">
    <source>
        <dbReference type="ARBA" id="ARBA00001966"/>
    </source>
</evidence>
<dbReference type="Gene3D" id="1.10.569.10">
    <property type="entry name" value="Aldehyde Ferredoxin Oxidoreductase Protein, subunit A, domain 2"/>
    <property type="match status" value="1"/>
</dbReference>
<dbReference type="InterPro" id="IPR036021">
    <property type="entry name" value="Tungsten_al_ferr_oxy-like_C"/>
</dbReference>
<dbReference type="EMBL" id="WHNX01000018">
    <property type="protein sequence ID" value="MPW26457.1"/>
    <property type="molecule type" value="Genomic_DNA"/>
</dbReference>
<keyword evidence="6" id="KW-0408">Iron</keyword>
<name>A0A6A7KB95_9FIRM</name>
<reference evidence="10 11" key="1">
    <citation type="submission" date="2019-10" db="EMBL/GenBank/DDBJ databases">
        <title>Alkalibaculum tamaniensis sp.nov., a new alkaliphilic acetogen, isolated on methoxylated aromatics from a mud volcano.</title>
        <authorList>
            <person name="Khomyakova M.A."/>
            <person name="Merkel A.Y."/>
            <person name="Bonch-Osmolovskaya E.A."/>
            <person name="Slobodkin A.I."/>
        </authorList>
    </citation>
    <scope>NUCLEOTIDE SEQUENCE [LARGE SCALE GENOMIC DNA]</scope>
    <source>
        <strain evidence="10 11">M08DMB</strain>
    </source>
</reference>
<keyword evidence="10" id="KW-0067">ATP-binding</keyword>
<dbReference type="InterPro" id="IPR036503">
    <property type="entry name" value="Ald_Fedxn_OxRdtase_N_sf"/>
</dbReference>
<dbReference type="AlphaFoldDB" id="A0A6A7KB95"/>
<evidence type="ECO:0000256" key="3">
    <source>
        <dbReference type="ARBA" id="ARBA00022485"/>
    </source>
</evidence>
<dbReference type="GO" id="GO:0005524">
    <property type="term" value="F:ATP binding"/>
    <property type="evidence" value="ECO:0007669"/>
    <property type="project" value="UniProtKB-KW"/>
</dbReference>
<dbReference type="GO" id="GO:0046872">
    <property type="term" value="F:metal ion binding"/>
    <property type="evidence" value="ECO:0007669"/>
    <property type="project" value="UniProtKB-KW"/>
</dbReference>
<keyword evidence="5" id="KW-0560">Oxidoreductase</keyword>
<protein>
    <submittedName>
        <fullName evidence="10">ABC transporter ATP-binding protein</fullName>
    </submittedName>
</protein>
<dbReference type="InterPro" id="IPR051919">
    <property type="entry name" value="W-dependent_AOR"/>
</dbReference>
<evidence type="ECO:0000256" key="7">
    <source>
        <dbReference type="ARBA" id="ARBA00023014"/>
    </source>
</evidence>
<dbReference type="SUPFAM" id="SSF56228">
    <property type="entry name" value="Aldehyde ferredoxin oxidoreductase, N-terminal domain"/>
    <property type="match status" value="1"/>
</dbReference>
<dbReference type="Pfam" id="PF02730">
    <property type="entry name" value="AFOR_N"/>
    <property type="match status" value="1"/>
</dbReference>
<evidence type="ECO:0000256" key="6">
    <source>
        <dbReference type="ARBA" id="ARBA00023004"/>
    </source>
</evidence>
<dbReference type="Pfam" id="PF01314">
    <property type="entry name" value="AFOR_C"/>
    <property type="match status" value="1"/>
</dbReference>
<comment type="similarity">
    <text evidence="2">Belongs to the AOR/FOR family.</text>
</comment>
<feature type="domain" description="Aldehyde ferredoxin oxidoreductase N-terminal" evidence="9">
    <location>
        <begin position="6"/>
        <end position="208"/>
    </location>
</feature>
<dbReference type="PANTHER" id="PTHR30038:SF0">
    <property type="entry name" value="TUNGSTEN-CONTAINING ALDEHYDE FERREDOXIN OXIDOREDUCTASE"/>
    <property type="match status" value="1"/>
</dbReference>
<keyword evidence="10" id="KW-0547">Nucleotide-binding</keyword>
<dbReference type="GO" id="GO:0016625">
    <property type="term" value="F:oxidoreductase activity, acting on the aldehyde or oxo group of donors, iron-sulfur protein as acceptor"/>
    <property type="evidence" value="ECO:0007669"/>
    <property type="project" value="InterPro"/>
</dbReference>
<dbReference type="InterPro" id="IPR013983">
    <property type="entry name" value="Ald_Fedxn_OxRdtase_N"/>
</dbReference>
<keyword evidence="3" id="KW-0004">4Fe-4S</keyword>
<dbReference type="RefSeq" id="WP_152804980.1">
    <property type="nucleotide sequence ID" value="NZ_WHNX01000018.1"/>
</dbReference>
<dbReference type="Gene3D" id="3.60.9.10">
    <property type="entry name" value="Aldehyde ferredoxin oxidoreductase, N-terminal domain"/>
    <property type="match status" value="1"/>
</dbReference>
<evidence type="ECO:0000313" key="11">
    <source>
        <dbReference type="Proteomes" id="UP000440004"/>
    </source>
</evidence>
<organism evidence="10 11">
    <name type="scientific">Alkalibaculum sporogenes</name>
    <dbReference type="NCBI Taxonomy" id="2655001"/>
    <lineage>
        <taxon>Bacteria</taxon>
        <taxon>Bacillati</taxon>
        <taxon>Bacillota</taxon>
        <taxon>Clostridia</taxon>
        <taxon>Eubacteriales</taxon>
        <taxon>Eubacteriaceae</taxon>
        <taxon>Alkalibaculum</taxon>
    </lineage>
</organism>
<dbReference type="SUPFAM" id="SSF48310">
    <property type="entry name" value="Aldehyde ferredoxin oxidoreductase, C-terminal domains"/>
    <property type="match status" value="1"/>
</dbReference>
<dbReference type="Proteomes" id="UP000440004">
    <property type="component" value="Unassembled WGS sequence"/>
</dbReference>
<dbReference type="Gene3D" id="1.10.599.10">
    <property type="entry name" value="Aldehyde Ferredoxin Oxidoreductase Protein, subunit A, domain 3"/>
    <property type="match status" value="1"/>
</dbReference>
<dbReference type="InterPro" id="IPR013985">
    <property type="entry name" value="Ald_Fedxn_OxRdtase_dom3"/>
</dbReference>
<accession>A0A6A7KB95</accession>
<evidence type="ECO:0000256" key="2">
    <source>
        <dbReference type="ARBA" id="ARBA00011032"/>
    </source>
</evidence>
<comment type="cofactor">
    <cofactor evidence="8">
        <name>tungstopterin</name>
        <dbReference type="ChEBI" id="CHEBI:30402"/>
    </cofactor>
</comment>
<comment type="cofactor">
    <cofactor evidence="1">
        <name>[4Fe-4S] cluster</name>
        <dbReference type="ChEBI" id="CHEBI:49883"/>
    </cofactor>
</comment>
<dbReference type="SMART" id="SM00790">
    <property type="entry name" value="AFOR_N"/>
    <property type="match status" value="1"/>
</dbReference>
<evidence type="ECO:0000256" key="8">
    <source>
        <dbReference type="ARBA" id="ARBA00049934"/>
    </source>
</evidence>
<dbReference type="PANTHER" id="PTHR30038">
    <property type="entry name" value="ALDEHYDE FERREDOXIN OXIDOREDUCTASE"/>
    <property type="match status" value="1"/>
</dbReference>
<keyword evidence="4" id="KW-0479">Metal-binding</keyword>